<dbReference type="GO" id="GO:0046872">
    <property type="term" value="F:metal ion binding"/>
    <property type="evidence" value="ECO:0007669"/>
    <property type="project" value="InterPro"/>
</dbReference>
<dbReference type="PANTHER" id="PTHR21621">
    <property type="entry name" value="RIBOSOMAL PROTEIN S6 MODIFICATION PROTEIN"/>
    <property type="match status" value="1"/>
</dbReference>
<dbReference type="PANTHER" id="PTHR21621:SF0">
    <property type="entry name" value="BETA-CITRYLGLUTAMATE SYNTHASE B-RELATED"/>
    <property type="match status" value="1"/>
</dbReference>
<dbReference type="GO" id="GO:0016879">
    <property type="term" value="F:ligase activity, forming carbon-nitrogen bonds"/>
    <property type="evidence" value="ECO:0007669"/>
    <property type="project" value="TreeGrafter"/>
</dbReference>
<proteinExistence type="predicted"/>
<accession>A0A2H0UHG6</accession>
<evidence type="ECO:0000256" key="1">
    <source>
        <dbReference type="PROSITE-ProRule" id="PRU00409"/>
    </source>
</evidence>
<dbReference type="Pfam" id="PF08443">
    <property type="entry name" value="RimK"/>
    <property type="match status" value="1"/>
</dbReference>
<dbReference type="InterPro" id="IPR013651">
    <property type="entry name" value="ATP-grasp_RimK-type"/>
</dbReference>
<name>A0A2H0UHG6_9BACT</name>
<sequence>MKILLFTRVPESIGRVSVKQEAEKRGHQIDYVDIHTVGVDHTSMAALVDSVKEYDIFHCAAGLGDVVLERLHELLNNSHVFCVNNRTKVASEPGSKLSQALRFGAEDVSTPKTVRSDRPDYSELKKVFGDTFIAKKPYGAKGKEVWLINNQDDLAKIADSGEWLFQEYIESDGDYRIHVVGMKTPFCAYRRMNPPDDFRSNISQGGSAKAITNAEEEGEVNALAVKAAQAMGFDYCAVDIIRSKADGRFYVLEINMDPGFLHVEDITGKSFAKVIVDYYESVSQTQ</sequence>
<evidence type="ECO:0000313" key="4">
    <source>
        <dbReference type="Proteomes" id="UP000229612"/>
    </source>
</evidence>
<dbReference type="SUPFAM" id="SSF56059">
    <property type="entry name" value="Glutathione synthetase ATP-binding domain-like"/>
    <property type="match status" value="1"/>
</dbReference>
<keyword evidence="1" id="KW-0547">Nucleotide-binding</keyword>
<comment type="caution">
    <text evidence="3">The sequence shown here is derived from an EMBL/GenBank/DDBJ whole genome shotgun (WGS) entry which is preliminary data.</text>
</comment>
<feature type="domain" description="ATP-grasp" evidence="2">
    <location>
        <begin position="100"/>
        <end position="280"/>
    </location>
</feature>
<evidence type="ECO:0000259" key="2">
    <source>
        <dbReference type="PROSITE" id="PS50975"/>
    </source>
</evidence>
<dbReference type="AlphaFoldDB" id="A0A2H0UHG6"/>
<dbReference type="GO" id="GO:0005524">
    <property type="term" value="F:ATP binding"/>
    <property type="evidence" value="ECO:0007669"/>
    <property type="project" value="UniProtKB-UniRule"/>
</dbReference>
<protein>
    <recommendedName>
        <fullName evidence="2">ATP-grasp domain-containing protein</fullName>
    </recommendedName>
</protein>
<gene>
    <name evidence="3" type="ORF">COU14_02195</name>
</gene>
<dbReference type="PROSITE" id="PS50975">
    <property type="entry name" value="ATP_GRASP"/>
    <property type="match status" value="1"/>
</dbReference>
<dbReference type="Proteomes" id="UP000229612">
    <property type="component" value="Unassembled WGS sequence"/>
</dbReference>
<dbReference type="InterPro" id="IPR011761">
    <property type="entry name" value="ATP-grasp"/>
</dbReference>
<organism evidence="3 4">
    <name type="scientific">Candidatus Kaiserbacteria bacterium CG10_big_fil_rev_8_21_14_0_10_44_10</name>
    <dbReference type="NCBI Taxonomy" id="1974606"/>
    <lineage>
        <taxon>Bacteria</taxon>
        <taxon>Candidatus Kaiseribacteriota</taxon>
    </lineage>
</organism>
<dbReference type="GO" id="GO:0005737">
    <property type="term" value="C:cytoplasm"/>
    <property type="evidence" value="ECO:0007669"/>
    <property type="project" value="TreeGrafter"/>
</dbReference>
<evidence type="ECO:0000313" key="3">
    <source>
        <dbReference type="EMBL" id="PIR85841.1"/>
    </source>
</evidence>
<reference evidence="4" key="1">
    <citation type="submission" date="2017-09" db="EMBL/GenBank/DDBJ databases">
        <title>Depth-based differentiation of microbial function through sediment-hosted aquifers and enrichment of novel symbionts in the deep terrestrial subsurface.</title>
        <authorList>
            <person name="Probst A.J."/>
            <person name="Ladd B."/>
            <person name="Jarett J.K."/>
            <person name="Geller-Mcgrath D.E."/>
            <person name="Sieber C.M.K."/>
            <person name="Emerson J.B."/>
            <person name="Anantharaman K."/>
            <person name="Thomas B.C."/>
            <person name="Malmstrom R."/>
            <person name="Stieglmeier M."/>
            <person name="Klingl A."/>
            <person name="Woyke T."/>
            <person name="Ryan C.M."/>
            <person name="Banfield J.F."/>
        </authorList>
    </citation>
    <scope>NUCLEOTIDE SEQUENCE [LARGE SCALE GENOMIC DNA]</scope>
</reference>
<dbReference type="EMBL" id="PFBG01000024">
    <property type="protein sequence ID" value="PIR85841.1"/>
    <property type="molecule type" value="Genomic_DNA"/>
</dbReference>
<keyword evidence="1" id="KW-0067">ATP-binding</keyword>
<dbReference type="Gene3D" id="3.30.470.20">
    <property type="entry name" value="ATP-grasp fold, B domain"/>
    <property type="match status" value="1"/>
</dbReference>